<dbReference type="InterPro" id="IPR033979">
    <property type="entry name" value="MINDY_domain"/>
</dbReference>
<dbReference type="GO" id="GO:0016807">
    <property type="term" value="F:cysteine-type carboxypeptidase activity"/>
    <property type="evidence" value="ECO:0007669"/>
    <property type="project" value="TreeGrafter"/>
</dbReference>
<organism evidence="3 4">
    <name type="scientific">Buddleja alternifolia</name>
    <dbReference type="NCBI Taxonomy" id="168488"/>
    <lineage>
        <taxon>Eukaryota</taxon>
        <taxon>Viridiplantae</taxon>
        <taxon>Streptophyta</taxon>
        <taxon>Embryophyta</taxon>
        <taxon>Tracheophyta</taxon>
        <taxon>Spermatophyta</taxon>
        <taxon>Magnoliopsida</taxon>
        <taxon>eudicotyledons</taxon>
        <taxon>Gunneridae</taxon>
        <taxon>Pentapetalae</taxon>
        <taxon>asterids</taxon>
        <taxon>lamiids</taxon>
        <taxon>Lamiales</taxon>
        <taxon>Scrophulariaceae</taxon>
        <taxon>Buddlejeae</taxon>
        <taxon>Buddleja</taxon>
    </lineage>
</organism>
<dbReference type="GO" id="GO:0071944">
    <property type="term" value="C:cell periphery"/>
    <property type="evidence" value="ECO:0007669"/>
    <property type="project" value="TreeGrafter"/>
</dbReference>
<feature type="domain" description="MINDY deubiquitinase" evidence="2">
    <location>
        <begin position="35"/>
        <end position="575"/>
    </location>
</feature>
<evidence type="ECO:0000313" key="3">
    <source>
        <dbReference type="EMBL" id="KAG8374828.1"/>
    </source>
</evidence>
<dbReference type="GO" id="GO:0071108">
    <property type="term" value="P:protein K48-linked deubiquitination"/>
    <property type="evidence" value="ECO:0007669"/>
    <property type="project" value="TreeGrafter"/>
</dbReference>
<dbReference type="GO" id="GO:0005829">
    <property type="term" value="C:cytosol"/>
    <property type="evidence" value="ECO:0007669"/>
    <property type="project" value="TreeGrafter"/>
</dbReference>
<evidence type="ECO:0000259" key="2">
    <source>
        <dbReference type="Pfam" id="PF04424"/>
    </source>
</evidence>
<gene>
    <name evidence="3" type="ORF">BUALT_Bualt10G0036100</name>
</gene>
<feature type="compositionally biased region" description="Basic and acidic residues" evidence="1">
    <location>
        <begin position="375"/>
        <end position="391"/>
    </location>
</feature>
<comment type="caution">
    <text evidence="3">The sequence shown here is derived from an EMBL/GenBank/DDBJ whole genome shotgun (WGS) entry which is preliminary data.</text>
</comment>
<protein>
    <recommendedName>
        <fullName evidence="2">MINDY deubiquitinase domain-containing protein</fullName>
    </recommendedName>
</protein>
<accession>A0AAV6X6R8</accession>
<feature type="compositionally biased region" description="Basic and acidic residues" evidence="1">
    <location>
        <begin position="721"/>
        <end position="732"/>
    </location>
</feature>
<evidence type="ECO:0000313" key="4">
    <source>
        <dbReference type="Proteomes" id="UP000826271"/>
    </source>
</evidence>
<dbReference type="InterPro" id="IPR007518">
    <property type="entry name" value="MINDY"/>
</dbReference>
<evidence type="ECO:0000256" key="1">
    <source>
        <dbReference type="SAM" id="MobiDB-lite"/>
    </source>
</evidence>
<feature type="region of interest" description="Disordered" evidence="1">
    <location>
        <begin position="677"/>
        <end position="732"/>
    </location>
</feature>
<keyword evidence="4" id="KW-1185">Reference proteome</keyword>
<dbReference type="PANTHER" id="PTHR18063">
    <property type="entry name" value="NF-E2 INDUCIBLE PROTEIN"/>
    <property type="match status" value="1"/>
</dbReference>
<dbReference type="GO" id="GO:1990380">
    <property type="term" value="F:K48-linked deubiquitinase activity"/>
    <property type="evidence" value="ECO:0007669"/>
    <property type="project" value="InterPro"/>
</dbReference>
<feature type="compositionally biased region" description="Low complexity" evidence="1">
    <location>
        <begin position="677"/>
        <end position="693"/>
    </location>
</feature>
<feature type="region of interest" description="Disordered" evidence="1">
    <location>
        <begin position="218"/>
        <end position="244"/>
    </location>
</feature>
<dbReference type="GO" id="GO:0004843">
    <property type="term" value="F:cysteine-type deubiquitinase activity"/>
    <property type="evidence" value="ECO:0007669"/>
    <property type="project" value="InterPro"/>
</dbReference>
<dbReference type="PANTHER" id="PTHR18063:SF6">
    <property type="entry name" value="UBIQUITIN CARBOXYL-TERMINAL HYDROLASE"/>
    <property type="match status" value="1"/>
</dbReference>
<dbReference type="AlphaFoldDB" id="A0AAV6X6R8"/>
<dbReference type="Pfam" id="PF04424">
    <property type="entry name" value="MINDY_DUB"/>
    <property type="match status" value="1"/>
</dbReference>
<proteinExistence type="predicted"/>
<sequence length="732" mass="81518">MDSPPPPPPSTSVPPPQLAELDVKREEERDKEMLHRTKLIQFLGRTTPIVLQNDNGNVLSLKNSLNLNPDDSEVSQEKLLSLVAERLIDSNINIDNKDTGYVENQQQNIADAIDLLPRLTTGIDVNIKFRRIGDFEFTPECAIFDLLDIPLYHGWIVDPQDHETADAIGSKSYNTLMGDLVSLETQTMESAQKRNPEDDGVDFVAATTAALGVPSPCLSRGQSFDDSPKRGQSFVDSPQRARKGDIEEEEELLRVLKLTEERSNSLEVGVVSDVNLHESACIKKSELVAHSETVEKNVTDETVKTETFISSESNPLNNLHVDLQFSDVVSEEAVCSFSKTDATHEESTKYGDIVVGSNASIENIQHVSFGQDPIPHSDKFQDKSRSDEHAQNEFTTSSDPDETITHQNGCKPRDSSSLLNAAAASDSSSGQMHHTDEPEAFSSSVDGSEPIYEGEECILDPGTVVYENREPVYEGEVVLAEQVDRGDCDLNSKDKISIKQGELIRNFMKNSASQLTVYGLFCLQDKVKERELCVFFRNNHFNTMFKYEGELYILATDQGYINQPDLVWEKLNEVRWPPGHISFHFCITGYLDFSLDEIKCQYATVAKYVATVNGDTLYMTGNFKEFKMDDHSNRTWDEQNAMASTAGYLASIDTAAQADSSFNSDLQLAIALQQQEFEQQQQEQQPQRNRQQATINSGSGMVTGPQVSRSSAKYAASSKQESSKSKEKCTVM</sequence>
<dbReference type="EMBL" id="WHWC01000010">
    <property type="protein sequence ID" value="KAG8374828.1"/>
    <property type="molecule type" value="Genomic_DNA"/>
</dbReference>
<dbReference type="Proteomes" id="UP000826271">
    <property type="component" value="Unassembled WGS sequence"/>
</dbReference>
<reference evidence="3" key="1">
    <citation type="submission" date="2019-10" db="EMBL/GenBank/DDBJ databases">
        <authorList>
            <person name="Zhang R."/>
            <person name="Pan Y."/>
            <person name="Wang J."/>
            <person name="Ma R."/>
            <person name="Yu S."/>
        </authorList>
    </citation>
    <scope>NUCLEOTIDE SEQUENCE</scope>
    <source>
        <strain evidence="3">LA-IB0</strain>
        <tissue evidence="3">Leaf</tissue>
    </source>
</reference>
<feature type="compositionally biased region" description="Low complexity" evidence="1">
    <location>
        <begin position="415"/>
        <end position="429"/>
    </location>
</feature>
<feature type="region of interest" description="Disordered" evidence="1">
    <location>
        <begin position="369"/>
        <end position="447"/>
    </location>
</feature>
<name>A0AAV6X6R8_9LAMI</name>
<feature type="compositionally biased region" description="Low complexity" evidence="1">
    <location>
        <begin position="708"/>
        <end position="720"/>
    </location>
</feature>